<dbReference type="InterPro" id="IPR029045">
    <property type="entry name" value="ClpP/crotonase-like_dom_sf"/>
</dbReference>
<evidence type="ECO:0000259" key="8">
    <source>
        <dbReference type="Pfam" id="PF24961"/>
    </source>
</evidence>
<feature type="transmembrane region" description="Helical" evidence="6">
    <location>
        <begin position="326"/>
        <end position="344"/>
    </location>
</feature>
<feature type="domain" description="NfeD1b N-terminal" evidence="9">
    <location>
        <begin position="24"/>
        <end position="122"/>
    </location>
</feature>
<dbReference type="PANTHER" id="PTHR33507">
    <property type="entry name" value="INNER MEMBRANE PROTEIN YBBJ"/>
    <property type="match status" value="1"/>
</dbReference>
<evidence type="ECO:0000259" key="7">
    <source>
        <dbReference type="Pfam" id="PF01957"/>
    </source>
</evidence>
<evidence type="ECO:0000313" key="11">
    <source>
        <dbReference type="Proteomes" id="UP001321492"/>
    </source>
</evidence>
<name>A0ABT7AKZ2_9HYPH</name>
<evidence type="ECO:0000256" key="5">
    <source>
        <dbReference type="SAM" id="MobiDB-lite"/>
    </source>
</evidence>
<gene>
    <name evidence="10" type="ORF">QNA08_17700</name>
</gene>
<evidence type="ECO:0000256" key="1">
    <source>
        <dbReference type="ARBA" id="ARBA00004141"/>
    </source>
</evidence>
<dbReference type="Pfam" id="PF25145">
    <property type="entry name" value="NfeD1b_N"/>
    <property type="match status" value="1"/>
</dbReference>
<dbReference type="SUPFAM" id="SSF52096">
    <property type="entry name" value="ClpP/crotonase"/>
    <property type="match status" value="1"/>
</dbReference>
<dbReference type="PANTHER" id="PTHR33507:SF4">
    <property type="entry name" value="NODULATION COMPETITIVENESS PROTEIN NFED"/>
    <property type="match status" value="1"/>
</dbReference>
<dbReference type="EMBL" id="JASJEV010000016">
    <property type="protein sequence ID" value="MDJ1160051.1"/>
    <property type="molecule type" value="Genomic_DNA"/>
</dbReference>
<feature type="transmembrane region" description="Helical" evidence="6">
    <location>
        <begin position="356"/>
        <end position="377"/>
    </location>
</feature>
<protein>
    <submittedName>
        <fullName evidence="10">Nodulation protein NfeD</fullName>
    </submittedName>
</protein>
<accession>A0ABT7AKZ2</accession>
<sequence length="454" mass="46255">MAVATGGAPADQAAGGRPGIALTVAIEGPIGPATARHVKDGLAEAGKRRATVVILRLNTPGGLATSMREIIADVLGSPVPVVGFVAPAGAHAASAGTYILYATHVAAMAPGTNLGAATPVQIGGPLPGLPGGEGDKKPGQGKDGTSPAPGAPDASTAKATNDAVALIRSLAELRGRNATWAEKAVREAASLSSPAALQEGVIDLIARGPDDLLARIDGRSVELAHGASLQLATRGLAVETFEPSWFVRFLSVITNPNVALILMMVGIYGLIFEFANPGTVAPGVVGSICLLLGLYALNLLPIDYTGLALMLMGIAFLVVEAFMPTAVLGIGGVVAFVLGALMLIDAEAPGFRLSPFVIGGAAAATVGLVVLVIGYLWRSRRQPLRIGVQTMPGTRVEVVDWQDGAGHVLASGERWQARGTDVFAPGDKAEVATVEGLTLVVRRRDRKAGEGGAR</sequence>
<comment type="subcellular location">
    <subcellularLocation>
        <location evidence="1">Membrane</location>
        <topology evidence="1">Multi-pass membrane protein</topology>
    </subcellularLocation>
</comment>
<dbReference type="InterPro" id="IPR052165">
    <property type="entry name" value="Membrane_assoc_protease"/>
</dbReference>
<feature type="domain" description="NfeD integral membrane" evidence="8">
    <location>
        <begin position="257"/>
        <end position="373"/>
    </location>
</feature>
<dbReference type="InterPro" id="IPR056739">
    <property type="entry name" value="NfeD_membrane"/>
</dbReference>
<keyword evidence="4 6" id="KW-0472">Membrane</keyword>
<proteinExistence type="predicted"/>
<feature type="transmembrane region" description="Helical" evidence="6">
    <location>
        <begin position="245"/>
        <end position="271"/>
    </location>
</feature>
<dbReference type="CDD" id="cd07020">
    <property type="entry name" value="Clp_protease_NfeD_1"/>
    <property type="match status" value="1"/>
</dbReference>
<feature type="transmembrane region" description="Helical" evidence="6">
    <location>
        <begin position="302"/>
        <end position="319"/>
    </location>
</feature>
<dbReference type="Gene3D" id="2.40.50.140">
    <property type="entry name" value="Nucleic acid-binding proteins"/>
    <property type="match status" value="1"/>
</dbReference>
<dbReference type="Pfam" id="PF01957">
    <property type="entry name" value="NfeD"/>
    <property type="match status" value="1"/>
</dbReference>
<evidence type="ECO:0000259" key="9">
    <source>
        <dbReference type="Pfam" id="PF25145"/>
    </source>
</evidence>
<dbReference type="SUPFAM" id="SSF141322">
    <property type="entry name" value="NfeD domain-like"/>
    <property type="match status" value="1"/>
</dbReference>
<dbReference type="Gene3D" id="3.90.226.10">
    <property type="entry name" value="2-enoyl-CoA Hydratase, Chain A, domain 1"/>
    <property type="match status" value="1"/>
</dbReference>
<evidence type="ECO:0000256" key="3">
    <source>
        <dbReference type="ARBA" id="ARBA00022989"/>
    </source>
</evidence>
<dbReference type="InterPro" id="IPR002810">
    <property type="entry name" value="NfeD-like_C"/>
</dbReference>
<dbReference type="Proteomes" id="UP001321492">
    <property type="component" value="Unassembled WGS sequence"/>
</dbReference>
<keyword evidence="11" id="KW-1185">Reference proteome</keyword>
<evidence type="ECO:0000313" key="10">
    <source>
        <dbReference type="EMBL" id="MDJ1160051.1"/>
    </source>
</evidence>
<evidence type="ECO:0000256" key="6">
    <source>
        <dbReference type="SAM" id="Phobius"/>
    </source>
</evidence>
<feature type="region of interest" description="Disordered" evidence="5">
    <location>
        <begin position="119"/>
        <end position="158"/>
    </location>
</feature>
<evidence type="ECO:0000256" key="2">
    <source>
        <dbReference type="ARBA" id="ARBA00022692"/>
    </source>
</evidence>
<feature type="transmembrane region" description="Helical" evidence="6">
    <location>
        <begin position="278"/>
        <end position="296"/>
    </location>
</feature>
<feature type="domain" description="NfeD-like C-terminal" evidence="7">
    <location>
        <begin position="389"/>
        <end position="443"/>
    </location>
</feature>
<keyword evidence="2 6" id="KW-0812">Transmembrane</keyword>
<comment type="caution">
    <text evidence="10">The sequence shown here is derived from an EMBL/GenBank/DDBJ whole genome shotgun (WGS) entry which is preliminary data.</text>
</comment>
<keyword evidence="3 6" id="KW-1133">Transmembrane helix</keyword>
<reference evidence="10 11" key="1">
    <citation type="submission" date="2023-05" db="EMBL/GenBank/DDBJ databases">
        <title>Chelatococcus sp. nov., a moderately thermophilic bacterium isolated from hot spring microbial mat.</title>
        <authorList>
            <person name="Hu C.-J."/>
            <person name="Li W.-J."/>
        </authorList>
    </citation>
    <scope>NUCLEOTIDE SEQUENCE [LARGE SCALE GENOMIC DNA]</scope>
    <source>
        <strain evidence="10 11">SYSU G07232</strain>
    </source>
</reference>
<organism evidence="10 11">
    <name type="scientific">Chelatococcus albus</name>
    <dbReference type="NCBI Taxonomy" id="3047466"/>
    <lineage>
        <taxon>Bacteria</taxon>
        <taxon>Pseudomonadati</taxon>
        <taxon>Pseudomonadota</taxon>
        <taxon>Alphaproteobacteria</taxon>
        <taxon>Hyphomicrobiales</taxon>
        <taxon>Chelatococcaceae</taxon>
        <taxon>Chelatococcus</taxon>
    </lineage>
</organism>
<dbReference type="InterPro" id="IPR056738">
    <property type="entry name" value="NfeD1b_N"/>
</dbReference>
<dbReference type="InterPro" id="IPR012340">
    <property type="entry name" value="NA-bd_OB-fold"/>
</dbReference>
<evidence type="ECO:0000256" key="4">
    <source>
        <dbReference type="ARBA" id="ARBA00023136"/>
    </source>
</evidence>
<dbReference type="Pfam" id="PF24961">
    <property type="entry name" value="NfeD_membrane"/>
    <property type="match status" value="1"/>
</dbReference>